<evidence type="ECO:0000256" key="1">
    <source>
        <dbReference type="ARBA" id="ARBA00004141"/>
    </source>
</evidence>
<keyword evidence="5 6" id="KW-0472">Membrane</keyword>
<dbReference type="GO" id="GO:0031460">
    <property type="term" value="P:glycine betaine transport"/>
    <property type="evidence" value="ECO:0007669"/>
    <property type="project" value="TreeGrafter"/>
</dbReference>
<dbReference type="InterPro" id="IPR035906">
    <property type="entry name" value="MetI-like_sf"/>
</dbReference>
<feature type="transmembrane region" description="Helical" evidence="6">
    <location>
        <begin position="155"/>
        <end position="174"/>
    </location>
</feature>
<feature type="transmembrane region" description="Helical" evidence="6">
    <location>
        <begin position="28"/>
        <end position="47"/>
    </location>
</feature>
<keyword evidence="3 6" id="KW-0812">Transmembrane</keyword>
<sequence>MGMSIFSQYISFMLERQDQILELTTQHLYLTFIAVFFAVLVAVPLGITITRFEKAAGIVVGIANAVQALPSLALLGFLIPILGIGSKPSIVMIFLYSLLPIIKNTYTGLTNVDRAILEAGKGMGMTNWQLMKMVQLPLALPVIMAGIRISAVTAVGLTTIAALIGAGGLGQLIYRGISMVNNRMIIAGAVPAMVLTLVIDFLLNILEKLVTPKGIRRRAKSKK</sequence>
<evidence type="ECO:0000256" key="5">
    <source>
        <dbReference type="ARBA" id="ARBA00023136"/>
    </source>
</evidence>
<dbReference type="eggNOG" id="COG1174">
    <property type="taxonomic scope" value="Bacteria"/>
</dbReference>
<comment type="similarity">
    <text evidence="6">Belongs to the binding-protein-dependent transport system permease family.</text>
</comment>
<dbReference type="InterPro" id="IPR000515">
    <property type="entry name" value="MetI-like"/>
</dbReference>
<dbReference type="CDD" id="cd06261">
    <property type="entry name" value="TM_PBP2"/>
    <property type="match status" value="1"/>
</dbReference>
<evidence type="ECO:0000256" key="4">
    <source>
        <dbReference type="ARBA" id="ARBA00022989"/>
    </source>
</evidence>
<evidence type="ECO:0000256" key="3">
    <source>
        <dbReference type="ARBA" id="ARBA00022692"/>
    </source>
</evidence>
<feature type="transmembrane region" description="Helical" evidence="6">
    <location>
        <begin position="186"/>
        <end position="206"/>
    </location>
</feature>
<dbReference type="PANTHER" id="PTHR30177:SF4">
    <property type="entry name" value="OSMOPROTECTANT IMPORT PERMEASE PROTEIN OSMW"/>
    <property type="match status" value="1"/>
</dbReference>
<keyword evidence="9" id="KW-1185">Reference proteome</keyword>
<evidence type="ECO:0000313" key="8">
    <source>
        <dbReference type="EMBL" id="KRT35511.1"/>
    </source>
</evidence>
<name>A0A0T5XAV7_9BACT</name>
<dbReference type="AlphaFoldDB" id="A0A0T5XAV7"/>
<dbReference type="PANTHER" id="PTHR30177">
    <property type="entry name" value="GLYCINE BETAINE/L-PROLINE TRANSPORT SYSTEM PERMEASE PROTEIN PROW"/>
    <property type="match status" value="1"/>
</dbReference>
<accession>A0A0T5XAV7</accession>
<dbReference type="STRING" id="592015.HMPREF1705_02742"/>
<dbReference type="SUPFAM" id="SSF161098">
    <property type="entry name" value="MetI-like"/>
    <property type="match status" value="1"/>
</dbReference>
<gene>
    <name evidence="8" type="ORF">HMPREF1705_02742</name>
</gene>
<comment type="subcellular location">
    <subcellularLocation>
        <location evidence="6">Cell membrane</location>
        <topology evidence="6">Multi-pass membrane protein</topology>
    </subcellularLocation>
    <subcellularLocation>
        <location evidence="1">Membrane</location>
        <topology evidence="1">Multi-pass membrane protein</topology>
    </subcellularLocation>
</comment>
<evidence type="ECO:0000259" key="7">
    <source>
        <dbReference type="PROSITE" id="PS50928"/>
    </source>
</evidence>
<dbReference type="Proteomes" id="UP000005273">
    <property type="component" value="Unassembled WGS sequence"/>
</dbReference>
<dbReference type="FunFam" id="1.10.3720.10:FF:000001">
    <property type="entry name" value="Glycine betaine ABC transporter, permease"/>
    <property type="match status" value="1"/>
</dbReference>
<organism evidence="8 9">
    <name type="scientific">Acetomicrobium hydrogeniformans ATCC BAA-1850</name>
    <dbReference type="NCBI Taxonomy" id="592015"/>
    <lineage>
        <taxon>Bacteria</taxon>
        <taxon>Thermotogati</taxon>
        <taxon>Synergistota</taxon>
        <taxon>Synergistia</taxon>
        <taxon>Synergistales</taxon>
        <taxon>Acetomicrobiaceae</taxon>
        <taxon>Acetomicrobium</taxon>
    </lineage>
</organism>
<reference evidence="9" key="1">
    <citation type="submission" date="2012-09" db="EMBL/GenBank/DDBJ databases">
        <authorList>
            <person name="Weinstock G."/>
            <person name="Sodergren E."/>
            <person name="Clifton S."/>
            <person name="Fulton L."/>
            <person name="Fulton B."/>
            <person name="Courtney L."/>
            <person name="Fronick C."/>
            <person name="Harrison M."/>
            <person name="Strong C."/>
            <person name="Farmer C."/>
            <person name="Delehaunty K."/>
            <person name="Markovic C."/>
            <person name="Hall O."/>
            <person name="Minx P."/>
            <person name="Tomlinson C."/>
            <person name="Mitreva M."/>
            <person name="Nelson J."/>
            <person name="Hou S."/>
            <person name="Wollam A."/>
            <person name="Pepin K.H."/>
            <person name="Johnson M."/>
            <person name="Bhonagiri V."/>
            <person name="Nash W.E."/>
            <person name="Suruliraj S."/>
            <person name="Warren W."/>
            <person name="Chinwalla A."/>
            <person name="Mardis E.R."/>
            <person name="Wilson R.K."/>
        </authorList>
    </citation>
    <scope>NUCLEOTIDE SEQUENCE [LARGE SCALE GENOMIC DNA]</scope>
    <source>
        <strain evidence="9">OS1</strain>
    </source>
</reference>
<evidence type="ECO:0000256" key="6">
    <source>
        <dbReference type="RuleBase" id="RU363032"/>
    </source>
</evidence>
<dbReference type="PROSITE" id="PS50928">
    <property type="entry name" value="ABC_TM1"/>
    <property type="match status" value="1"/>
</dbReference>
<protein>
    <submittedName>
        <fullName evidence="8">Putative choline transport system permease protein opuBB</fullName>
    </submittedName>
</protein>
<comment type="caution">
    <text evidence="8">The sequence shown here is derived from an EMBL/GenBank/DDBJ whole genome shotgun (WGS) entry which is preliminary data.</text>
</comment>
<dbReference type="InterPro" id="IPR051204">
    <property type="entry name" value="ABC_transp_perm/SBD"/>
</dbReference>
<keyword evidence="4 6" id="KW-1133">Transmembrane helix</keyword>
<evidence type="ECO:0000256" key="2">
    <source>
        <dbReference type="ARBA" id="ARBA00022448"/>
    </source>
</evidence>
<dbReference type="GO" id="GO:0005886">
    <property type="term" value="C:plasma membrane"/>
    <property type="evidence" value="ECO:0007669"/>
    <property type="project" value="UniProtKB-SubCell"/>
</dbReference>
<dbReference type="EMBL" id="ACJX03000001">
    <property type="protein sequence ID" value="KRT35511.1"/>
    <property type="molecule type" value="Genomic_DNA"/>
</dbReference>
<keyword evidence="2 6" id="KW-0813">Transport</keyword>
<dbReference type="GO" id="GO:0055085">
    <property type="term" value="P:transmembrane transport"/>
    <property type="evidence" value="ECO:0007669"/>
    <property type="project" value="InterPro"/>
</dbReference>
<feature type="transmembrane region" description="Helical" evidence="6">
    <location>
        <begin position="59"/>
        <end position="84"/>
    </location>
</feature>
<dbReference type="Gene3D" id="1.10.3720.10">
    <property type="entry name" value="MetI-like"/>
    <property type="match status" value="1"/>
</dbReference>
<evidence type="ECO:0000313" key="9">
    <source>
        <dbReference type="Proteomes" id="UP000005273"/>
    </source>
</evidence>
<dbReference type="Pfam" id="PF00528">
    <property type="entry name" value="BPD_transp_1"/>
    <property type="match status" value="1"/>
</dbReference>
<proteinExistence type="inferred from homology"/>
<feature type="domain" description="ABC transmembrane type-1" evidence="7">
    <location>
        <begin position="24"/>
        <end position="203"/>
    </location>
</feature>
<feature type="transmembrane region" description="Helical" evidence="6">
    <location>
        <begin position="90"/>
        <end position="109"/>
    </location>
</feature>